<accession>A0A1H9L2F9</accession>
<evidence type="ECO:0000313" key="4">
    <source>
        <dbReference type="Proteomes" id="UP000242515"/>
    </source>
</evidence>
<protein>
    <recommendedName>
        <fullName evidence="5">Phage integrase family protein</fullName>
    </recommendedName>
</protein>
<keyword evidence="4" id="KW-1185">Reference proteome</keyword>
<dbReference type="STRING" id="988801.SAMN05216522_110144"/>
<dbReference type="GO" id="GO:0003677">
    <property type="term" value="F:DNA binding"/>
    <property type="evidence" value="ECO:0007669"/>
    <property type="project" value="InterPro"/>
</dbReference>
<dbReference type="SUPFAM" id="SSF56349">
    <property type="entry name" value="DNA breaking-rejoining enzymes"/>
    <property type="match status" value="1"/>
</dbReference>
<sequence>MGSLTVKTVQALVKTRQPGRYSDGESLYFEAQHMGKDTLNRATAKLFGIEPGKKKQSQNVMGDIECFTVHDLRGTSRSLLASPSVQPHVAGRCLNHKLKGVEGIYERYDYYSERSNALEKLCNMAEKEIIVNRLIRK</sequence>
<dbReference type="InterPro" id="IPR050808">
    <property type="entry name" value="Phage_Integrase"/>
</dbReference>
<proteinExistence type="inferred from homology"/>
<dbReference type="PANTHER" id="PTHR30629">
    <property type="entry name" value="PROPHAGE INTEGRASE"/>
    <property type="match status" value="1"/>
</dbReference>
<name>A0A1H9L2F9_9GAMM</name>
<evidence type="ECO:0008006" key="5">
    <source>
        <dbReference type="Google" id="ProtNLM"/>
    </source>
</evidence>
<dbReference type="InterPro" id="IPR011010">
    <property type="entry name" value="DNA_brk_join_enz"/>
</dbReference>
<dbReference type="PANTHER" id="PTHR30629:SF2">
    <property type="entry name" value="PROPHAGE INTEGRASE INTS-RELATED"/>
    <property type="match status" value="1"/>
</dbReference>
<dbReference type="AlphaFoldDB" id="A0A1H9L2F9"/>
<dbReference type="GO" id="GO:0015074">
    <property type="term" value="P:DNA integration"/>
    <property type="evidence" value="ECO:0007669"/>
    <property type="project" value="UniProtKB-KW"/>
</dbReference>
<gene>
    <name evidence="3" type="ORF">SAMN05216522_110144</name>
</gene>
<comment type="similarity">
    <text evidence="1">Belongs to the 'phage' integrase family.</text>
</comment>
<evidence type="ECO:0000256" key="1">
    <source>
        <dbReference type="ARBA" id="ARBA00008857"/>
    </source>
</evidence>
<evidence type="ECO:0000313" key="3">
    <source>
        <dbReference type="EMBL" id="SER05662.1"/>
    </source>
</evidence>
<keyword evidence="2" id="KW-0229">DNA integration</keyword>
<dbReference type="EMBL" id="FOGC01000010">
    <property type="protein sequence ID" value="SER05662.1"/>
    <property type="molecule type" value="Genomic_DNA"/>
</dbReference>
<reference evidence="4" key="1">
    <citation type="submission" date="2016-10" db="EMBL/GenBank/DDBJ databases">
        <authorList>
            <person name="Varghese N."/>
            <person name="Submissions S."/>
        </authorList>
    </citation>
    <scope>NUCLEOTIDE SEQUENCE [LARGE SCALE GENOMIC DNA]</scope>
    <source>
        <strain evidence="4">8N4</strain>
    </source>
</reference>
<evidence type="ECO:0000256" key="2">
    <source>
        <dbReference type="ARBA" id="ARBA00022908"/>
    </source>
</evidence>
<organism evidence="3 4">
    <name type="scientific">Rosenbergiella nectarea</name>
    <dbReference type="NCBI Taxonomy" id="988801"/>
    <lineage>
        <taxon>Bacteria</taxon>
        <taxon>Pseudomonadati</taxon>
        <taxon>Pseudomonadota</taxon>
        <taxon>Gammaproteobacteria</taxon>
        <taxon>Enterobacterales</taxon>
        <taxon>Erwiniaceae</taxon>
        <taxon>Rosenbergiella</taxon>
    </lineage>
</organism>
<dbReference type="Proteomes" id="UP000242515">
    <property type="component" value="Unassembled WGS sequence"/>
</dbReference>